<evidence type="ECO:0000313" key="3">
    <source>
        <dbReference type="Proteomes" id="UP000007471"/>
    </source>
</evidence>
<dbReference type="Gene3D" id="3.90.1340.10">
    <property type="entry name" value="Phage tail collar domain"/>
    <property type="match status" value="1"/>
</dbReference>
<dbReference type="RefSeq" id="WP_013528765.1">
    <property type="nucleotide sequence ID" value="NC_014923.1"/>
</dbReference>
<protein>
    <submittedName>
        <fullName evidence="2">Tail Collar domain protein</fullName>
    </submittedName>
</protein>
<dbReference type="AlphaFoldDB" id="E8THS5"/>
<dbReference type="HOGENOM" id="CLU_087872_1_1_5"/>
<dbReference type="Proteomes" id="UP000007471">
    <property type="component" value="Chromosome"/>
</dbReference>
<dbReference type="InterPro" id="IPR037053">
    <property type="entry name" value="Phage_tail_collar_dom_sf"/>
</dbReference>
<reference evidence="3" key="1">
    <citation type="submission" date="2011-01" db="EMBL/GenBank/DDBJ databases">
        <title>Complete sequence of chromosome of Mesorhizobium ciceri bv. biserrulae WSM1271.</title>
        <authorList>
            <person name="Lucas S."/>
            <person name="Copeland A."/>
            <person name="Lapidus A."/>
            <person name="Cheng J.-F."/>
            <person name="Goodwin L."/>
            <person name="Pitluck S."/>
            <person name="Teshima H."/>
            <person name="Detter J.C."/>
            <person name="Han C."/>
            <person name="Tapia R."/>
            <person name="Land M."/>
            <person name="Hauser L."/>
            <person name="Kyrpides N."/>
            <person name="Ivanova N."/>
            <person name="Nandasena K."/>
            <person name="Reeve W.G."/>
            <person name="Howieson J.G."/>
            <person name="O'Hara G."/>
            <person name="Tiwari R.P."/>
            <person name="Woyke T."/>
        </authorList>
    </citation>
    <scope>NUCLEOTIDE SEQUENCE [LARGE SCALE GENOMIC DNA]</scope>
    <source>
        <strain evidence="3">HAMBI 2942 / LMG 23838 / WSM1271</strain>
    </source>
</reference>
<name>E8THS5_MESCW</name>
<dbReference type="STRING" id="765698.Mesci_0905"/>
<dbReference type="InterPro" id="IPR011083">
    <property type="entry name" value="Phage_tail_collar_dom"/>
</dbReference>
<organism evidence="2 3">
    <name type="scientific">Mesorhizobium ciceri biovar biserrulae (strain HAMBI 2942 / LMG 23838 / WSM1271)</name>
    <dbReference type="NCBI Taxonomy" id="765698"/>
    <lineage>
        <taxon>Bacteria</taxon>
        <taxon>Pseudomonadati</taxon>
        <taxon>Pseudomonadota</taxon>
        <taxon>Alphaproteobacteria</taxon>
        <taxon>Hyphomicrobiales</taxon>
        <taxon>Phyllobacteriaceae</taxon>
        <taxon>Mesorhizobium</taxon>
    </lineage>
</organism>
<proteinExistence type="predicted"/>
<dbReference type="PATRIC" id="fig|765698.3.peg.1333"/>
<evidence type="ECO:0000313" key="2">
    <source>
        <dbReference type="EMBL" id="ADV10070.1"/>
    </source>
</evidence>
<accession>E8THS5</accession>
<dbReference type="SUPFAM" id="SSF88874">
    <property type="entry name" value="Receptor-binding domain of short tail fibre protein gp12"/>
    <property type="match status" value="1"/>
</dbReference>
<dbReference type="EMBL" id="CP002447">
    <property type="protein sequence ID" value="ADV10070.1"/>
    <property type="molecule type" value="Genomic_DNA"/>
</dbReference>
<dbReference type="eggNOG" id="COG4675">
    <property type="taxonomic scope" value="Bacteria"/>
</dbReference>
<feature type="domain" description="Phage tail collar" evidence="1">
    <location>
        <begin position="6"/>
        <end position="62"/>
    </location>
</feature>
<sequence>MTVYIGEIRMFAGNFAPAGWMFCQGQTIPISENDALFQLIGTTYGGDGEETFKLPNLASRVPLHQGTGFIIGQTGGVEDVTLSIQQMTGHTHAMLATTSVSSQTSPANNVVAQSSTGKLYVEDTPTANLANPVVGMTGGGWPHTNLQPYLCVNFIISLFGVFPTPT</sequence>
<gene>
    <name evidence="2" type="ordered locus">Mesci_0905</name>
</gene>
<dbReference type="KEGG" id="mci:Mesci_0905"/>
<dbReference type="OrthoDB" id="9810174at2"/>
<dbReference type="Pfam" id="PF07484">
    <property type="entry name" value="Collar"/>
    <property type="match status" value="1"/>
</dbReference>
<evidence type="ECO:0000259" key="1">
    <source>
        <dbReference type="Pfam" id="PF07484"/>
    </source>
</evidence>